<feature type="chain" id="PRO_5038485324" description="LamG-like jellyroll fold domain-containing protein" evidence="5">
    <location>
        <begin position="27"/>
        <end position="899"/>
    </location>
</feature>
<accession>A0A0M2HPL4</accession>
<dbReference type="RefSeq" id="WP_082062028.1">
    <property type="nucleotide sequence ID" value="NZ_JYJB01000006.1"/>
</dbReference>
<dbReference type="OrthoDB" id="9758923at2"/>
<dbReference type="AlphaFoldDB" id="A0A0M2HPL4"/>
<dbReference type="PATRIC" id="fig|273678.4.peg.854"/>
<evidence type="ECO:0000259" key="6">
    <source>
        <dbReference type="SMART" id="SM00560"/>
    </source>
</evidence>
<evidence type="ECO:0000256" key="2">
    <source>
        <dbReference type="ARBA" id="ARBA00022801"/>
    </source>
</evidence>
<evidence type="ECO:0000313" key="8">
    <source>
        <dbReference type="Proteomes" id="UP000033900"/>
    </source>
</evidence>
<keyword evidence="4" id="KW-0326">Glycosidase</keyword>
<dbReference type="Gene3D" id="2.115.10.20">
    <property type="entry name" value="Glycosyl hydrolase domain, family 43"/>
    <property type="match status" value="1"/>
</dbReference>
<keyword evidence="2" id="KW-0378">Hydrolase</keyword>
<evidence type="ECO:0000313" key="7">
    <source>
        <dbReference type="EMBL" id="KJL48692.1"/>
    </source>
</evidence>
<dbReference type="Pfam" id="PF07532">
    <property type="entry name" value="Big_4"/>
    <property type="match status" value="1"/>
</dbReference>
<feature type="signal peptide" evidence="5">
    <location>
        <begin position="1"/>
        <end position="26"/>
    </location>
</feature>
<sequence>MTKSRTVPSRFRAVAALVLASMAASAFTVSPVSPAAAADAAAPRSGLVAEYLFTQTSGASVANSAGSGAGPATVVNGTDALWTGSSLAFTGGAKTSTTADWVRLPDGILAGENSATVTIETKFDASMLQAWHFLWNIGSDSTSSYWFASLKDTPRTAITTSGNGGEKNARGAGPLTAGRWYSVTSVIDGDAGAISFYVDGQLLGSAPTTLTPASLTSQTVNAIGRSPYPDPFFRGEVSTFRVYDRALTAAEVADVSTADAALHSAGFQQYAQSAVDALSALTLDDSTTTLPSSSTAALTWSSQNPDITVAADGRTASVRRPAAGSPAVQTTLTATATVRGVAVSREVPVTIEPAPAQSDDYGYLMVHFIEDSAGYAEKIYLDISRGDDPEQWDPLNGGKPILASQLGTTGVRDPFLTRNPETGTYYIIATDLRVFGGDSGSGSCTSWCYWTKSASTKLIVWESTDLVTWSAPRSFDTALDSAGAKVAELGMAWAPEALWVDDYYPEGHPGGRGAFVMYFSANVYQTADHSDPSYNRVVWGATTDFTQATYSYGGDFVNTGANTIDTTMIQDGDTTYRITKDNGKGNGIYMESTTAPRWWESGTAWTTLQTKIGAAWAGGNAGGVEGPAVFKSHSDEKWYLYVDVIPSTGYRPLVTTDLDAGWSQLNSPTFFMSPSTKHGGVISLTKADYDRVRAADAAAAVASDLGAVELTAGAGAEELSAALPATAEVALAYGRGTASQPVAWNTASVDLATPGTYPVTGTVRTIGANLNTWTGAGGSTAWNAPERTLSSTTTITVTAQVVVTAPVLSVTATATTRCVAGKVVIVTEVANTGSAAVAVSLTTAYGTQDAGTIASGKKISRTTTTRLTSIPAGQVTVTATAQGTSTRVTADYAARTCAG</sequence>
<dbReference type="InterPro" id="IPR006558">
    <property type="entry name" value="LamG-like"/>
</dbReference>
<feature type="domain" description="LamG-like jellyroll fold" evidence="6">
    <location>
        <begin position="115"/>
        <end position="250"/>
    </location>
</feature>
<evidence type="ECO:0000256" key="5">
    <source>
        <dbReference type="SAM" id="SignalP"/>
    </source>
</evidence>
<dbReference type="EMBL" id="JYJB01000006">
    <property type="protein sequence ID" value="KJL48692.1"/>
    <property type="molecule type" value="Genomic_DNA"/>
</dbReference>
<dbReference type="SUPFAM" id="SSF75005">
    <property type="entry name" value="Arabinanase/levansucrase/invertase"/>
    <property type="match status" value="1"/>
</dbReference>
<dbReference type="InterPro" id="IPR023296">
    <property type="entry name" value="Glyco_hydro_beta-prop_sf"/>
</dbReference>
<dbReference type="SMART" id="SM00560">
    <property type="entry name" value="LamGL"/>
    <property type="match status" value="1"/>
</dbReference>
<keyword evidence="1 5" id="KW-0732">Signal</keyword>
<dbReference type="Proteomes" id="UP000033900">
    <property type="component" value="Unassembled WGS sequence"/>
</dbReference>
<proteinExistence type="predicted"/>
<dbReference type="InterPro" id="IPR011081">
    <property type="entry name" value="Big_4"/>
</dbReference>
<keyword evidence="8" id="KW-1185">Reference proteome</keyword>
<reference evidence="7 8" key="1">
    <citation type="submission" date="2015-02" db="EMBL/GenBank/DDBJ databases">
        <title>Draft genome sequences of ten Microbacterium spp. with emphasis on heavy metal contaminated environments.</title>
        <authorList>
            <person name="Corretto E."/>
        </authorList>
    </citation>
    <scope>NUCLEOTIDE SEQUENCE [LARGE SCALE GENOMIC DNA]</scope>
    <source>
        <strain evidence="7 8">SA35</strain>
    </source>
</reference>
<evidence type="ECO:0000256" key="4">
    <source>
        <dbReference type="ARBA" id="ARBA00023295"/>
    </source>
</evidence>
<comment type="caution">
    <text evidence="7">The sequence shown here is derived from an EMBL/GenBank/DDBJ whole genome shotgun (WGS) entry which is preliminary data.</text>
</comment>
<keyword evidence="3" id="KW-1015">Disulfide bond</keyword>
<organism evidence="7 8">
    <name type="scientific">Microbacterium hydrocarbonoxydans</name>
    <dbReference type="NCBI Taxonomy" id="273678"/>
    <lineage>
        <taxon>Bacteria</taxon>
        <taxon>Bacillati</taxon>
        <taxon>Actinomycetota</taxon>
        <taxon>Actinomycetes</taxon>
        <taxon>Micrococcales</taxon>
        <taxon>Microbacteriaceae</taxon>
        <taxon>Microbacterium</taxon>
    </lineage>
</organism>
<protein>
    <recommendedName>
        <fullName evidence="6">LamG-like jellyroll fold domain-containing protein</fullName>
    </recommendedName>
</protein>
<dbReference type="CDD" id="cd08983">
    <property type="entry name" value="GH43_Bt3655-like"/>
    <property type="match status" value="1"/>
</dbReference>
<dbReference type="STRING" id="273678.RS84_00859"/>
<dbReference type="SUPFAM" id="SSF49899">
    <property type="entry name" value="Concanavalin A-like lectins/glucanases"/>
    <property type="match status" value="1"/>
</dbReference>
<dbReference type="InterPro" id="IPR013320">
    <property type="entry name" value="ConA-like_dom_sf"/>
</dbReference>
<evidence type="ECO:0000256" key="1">
    <source>
        <dbReference type="ARBA" id="ARBA00022729"/>
    </source>
</evidence>
<dbReference type="GO" id="GO:0016798">
    <property type="term" value="F:hydrolase activity, acting on glycosyl bonds"/>
    <property type="evidence" value="ECO:0007669"/>
    <property type="project" value="UniProtKB-KW"/>
</dbReference>
<dbReference type="Gene3D" id="2.60.120.200">
    <property type="match status" value="1"/>
</dbReference>
<gene>
    <name evidence="7" type="ORF">RS84_00859</name>
</gene>
<name>A0A0M2HPL4_9MICO</name>
<evidence type="ECO:0000256" key="3">
    <source>
        <dbReference type="ARBA" id="ARBA00023157"/>
    </source>
</evidence>
<dbReference type="Pfam" id="PF13385">
    <property type="entry name" value="Laminin_G_3"/>
    <property type="match status" value="1"/>
</dbReference>